<feature type="region of interest" description="Disordered" evidence="7">
    <location>
        <begin position="181"/>
        <end position="359"/>
    </location>
</feature>
<evidence type="ECO:0000256" key="3">
    <source>
        <dbReference type="ARBA" id="ARBA00023134"/>
    </source>
</evidence>
<dbReference type="GO" id="GO:0046872">
    <property type="term" value="F:metal ion binding"/>
    <property type="evidence" value="ECO:0007669"/>
    <property type="project" value="UniProtKB-KW"/>
</dbReference>
<evidence type="ECO:0000256" key="6">
    <source>
        <dbReference type="PIRSR" id="PIRSR606689-2"/>
    </source>
</evidence>
<dbReference type="Proteomes" id="UP000681722">
    <property type="component" value="Unassembled WGS sequence"/>
</dbReference>
<feature type="binding site" evidence="5">
    <location>
        <begin position="672"/>
        <end position="679"/>
    </location>
    <ligand>
        <name>GTP</name>
        <dbReference type="ChEBI" id="CHEBI:37565"/>
    </ligand>
</feature>
<dbReference type="Gene3D" id="3.40.50.300">
    <property type="entry name" value="P-loop containing nucleotide triphosphate hydrolases"/>
    <property type="match status" value="1"/>
</dbReference>
<dbReference type="SMART" id="SM00177">
    <property type="entry name" value="ARF"/>
    <property type="match status" value="1"/>
</dbReference>
<dbReference type="AlphaFoldDB" id="A0A813SEN2"/>
<feature type="compositionally biased region" description="Basic and acidic residues" evidence="7">
    <location>
        <begin position="71"/>
        <end position="82"/>
    </location>
</feature>
<feature type="compositionally biased region" description="Polar residues" evidence="7">
    <location>
        <begin position="482"/>
        <end position="496"/>
    </location>
</feature>
<protein>
    <submittedName>
        <fullName evidence="8">Uncharacterized protein</fullName>
    </submittedName>
</protein>
<keyword evidence="6" id="KW-0479">Metal-binding</keyword>
<feature type="compositionally biased region" description="Polar residues" evidence="7">
    <location>
        <begin position="102"/>
        <end position="112"/>
    </location>
</feature>
<evidence type="ECO:0000256" key="2">
    <source>
        <dbReference type="ARBA" id="ARBA00022741"/>
    </source>
</evidence>
<feature type="binding site" evidence="6">
    <location>
        <position position="679"/>
    </location>
    <ligand>
        <name>Mg(2+)</name>
        <dbReference type="ChEBI" id="CHEBI:18420"/>
    </ligand>
</feature>
<feature type="binding site" evidence="5">
    <location>
        <begin position="774"/>
        <end position="777"/>
    </location>
    <ligand>
        <name>GTP</name>
        <dbReference type="ChEBI" id="CHEBI:37565"/>
    </ligand>
</feature>
<dbReference type="PROSITE" id="PS51419">
    <property type="entry name" value="RAB"/>
    <property type="match status" value="1"/>
</dbReference>
<dbReference type="EMBL" id="CAJNOQ010000376">
    <property type="protein sequence ID" value="CAF0794038.1"/>
    <property type="molecule type" value="Genomic_DNA"/>
</dbReference>
<keyword evidence="12" id="KW-1185">Reference proteome</keyword>
<comment type="caution">
    <text evidence="8">The sequence shown here is derived from an EMBL/GenBank/DDBJ whole genome shotgun (WGS) entry which is preliminary data.</text>
</comment>
<feature type="compositionally biased region" description="Polar residues" evidence="7">
    <location>
        <begin position="531"/>
        <end position="546"/>
    </location>
</feature>
<dbReference type="OrthoDB" id="10040915at2759"/>
<name>A0A813SEN2_9BILA</name>
<feature type="compositionally biased region" description="Polar residues" evidence="7">
    <location>
        <begin position="513"/>
        <end position="523"/>
    </location>
</feature>
<dbReference type="EMBL" id="CAJOBA010001188">
    <property type="protein sequence ID" value="CAF3581519.1"/>
    <property type="molecule type" value="Genomic_DNA"/>
</dbReference>
<feature type="compositionally biased region" description="Low complexity" evidence="7">
    <location>
        <begin position="36"/>
        <end position="61"/>
    </location>
</feature>
<feature type="compositionally biased region" description="Polar residues" evidence="7">
    <location>
        <begin position="231"/>
        <end position="260"/>
    </location>
</feature>
<dbReference type="InterPro" id="IPR024156">
    <property type="entry name" value="Small_GTPase_ARF"/>
</dbReference>
<dbReference type="Proteomes" id="UP000677228">
    <property type="component" value="Unassembled WGS sequence"/>
</dbReference>
<keyword evidence="1" id="KW-0519">Myristate</keyword>
<proteinExistence type="predicted"/>
<feature type="region of interest" description="Disordered" evidence="7">
    <location>
        <begin position="482"/>
        <end position="550"/>
    </location>
</feature>
<sequence>MANGWNLTNFEPAWLKIQNSEKSGPKFSFDRNRSVNNSQTSNRSDTSTSSNSSSPGAVTNSAIHNNNSNGGDKRNERCRNKSIEPVNDQDLYPESSNGGGYFSNQQPQQTRSYSRERMAITTSPYMLQKIILSGEKPLSTETNLSVNLYLQNPSFTHTDSQDCVDNNNSSASGYFNGFRSSCGGSSQRRQHSTSSYSNNDEQRSYQKYNNSTTATLQTNRNSNGGHYYQSPYHNNSPSTNHSSYHNYHYGTNQHNGNTATFAGKGENSVNDTGNNNNTSIEISNESANGNQSNEGGFDPLEQDFPSLGGRKTFGIKSHLSTGSSDGNEAVNGTDHYSPKSTFSTNGTDGNSINSTSLSPSSSIWANAAEKLRSSHFDQNIAISPVHPVKILERSSSSSSATNTLTRPSNHFTPSRILSRKDRLSSVSNNSSLTSASLSNSNANLLLNNSLNSKPIVLELPTNCITQTKNMDKRSEFFNSLKNPTTTSNSQHQSVSAINGGGSEIKTNDCVPSKRSSSNDTTIDNDCMVKDSNVSLSPNTDLTQTPSIPMPEPQEEKELLARMGWKENDDQIYTITEADREEFENKMKLITKSQEKKYSYLIRAKYLEELRTLAYISQVLTKPCVKDIGIEDQGRSQNFTENNKAFILLINYNKSETRILTTSNEEHKIIIVGLDNAGKTTILYQFLMNEVVHTSPTIGSNVEEVIFKNIHFLMMDIGGQESLRSSWSTYYSHTEYVILVVDSTDRERLPLSKQELFRMLQSEDLRTASVLIFANKQDIRDAMTSAEISKQLSLTSIKDHAWHIQACCALTGEGLYQGLDWIASRLKK</sequence>
<evidence type="ECO:0000313" key="10">
    <source>
        <dbReference type="EMBL" id="CAF3578474.1"/>
    </source>
</evidence>
<feature type="binding site" evidence="6">
    <location>
        <position position="696"/>
    </location>
    <ligand>
        <name>Mg(2+)</name>
        <dbReference type="ChEBI" id="CHEBI:18420"/>
    </ligand>
</feature>
<dbReference type="SUPFAM" id="SSF52540">
    <property type="entry name" value="P-loop containing nucleoside triphosphate hydrolases"/>
    <property type="match status" value="1"/>
</dbReference>
<reference evidence="8" key="1">
    <citation type="submission" date="2021-02" db="EMBL/GenBank/DDBJ databases">
        <authorList>
            <person name="Nowell W R."/>
        </authorList>
    </citation>
    <scope>NUCLEOTIDE SEQUENCE</scope>
</reference>
<feature type="region of interest" description="Disordered" evidence="7">
    <location>
        <begin position="22"/>
        <end position="114"/>
    </location>
</feature>
<evidence type="ECO:0000313" key="12">
    <source>
        <dbReference type="Proteomes" id="UP000663829"/>
    </source>
</evidence>
<keyword evidence="4" id="KW-0449">Lipoprotein</keyword>
<dbReference type="CDD" id="cd04153">
    <property type="entry name" value="Arl5_Arl8"/>
    <property type="match status" value="1"/>
</dbReference>
<feature type="compositionally biased region" description="Polar residues" evidence="7">
    <location>
        <begin position="193"/>
        <end position="224"/>
    </location>
</feature>
<gene>
    <name evidence="8" type="ORF">GPM918_LOCUS3154</name>
    <name evidence="9" type="ORF">OVA965_LOCUS4509</name>
    <name evidence="10" type="ORF">SRO942_LOCUS3154</name>
    <name evidence="11" type="ORF">TMI583_LOCUS4507</name>
</gene>
<dbReference type="SMART" id="SM00178">
    <property type="entry name" value="SAR"/>
    <property type="match status" value="1"/>
</dbReference>
<evidence type="ECO:0000313" key="8">
    <source>
        <dbReference type="EMBL" id="CAF0794038.1"/>
    </source>
</evidence>
<dbReference type="NCBIfam" id="TIGR00231">
    <property type="entry name" value="small_GTP"/>
    <property type="match status" value="1"/>
</dbReference>
<dbReference type="GO" id="GO:0003924">
    <property type="term" value="F:GTPase activity"/>
    <property type="evidence" value="ECO:0007669"/>
    <property type="project" value="InterPro"/>
</dbReference>
<evidence type="ECO:0000313" key="9">
    <source>
        <dbReference type="EMBL" id="CAF0798332.1"/>
    </source>
</evidence>
<dbReference type="Proteomes" id="UP000663829">
    <property type="component" value="Unassembled WGS sequence"/>
</dbReference>
<dbReference type="InterPro" id="IPR006689">
    <property type="entry name" value="Small_GTPase_ARF/SAR"/>
</dbReference>
<evidence type="ECO:0000256" key="7">
    <source>
        <dbReference type="SAM" id="MobiDB-lite"/>
    </source>
</evidence>
<feature type="compositionally biased region" description="Polar residues" evidence="7">
    <location>
        <begin position="400"/>
        <end position="412"/>
    </location>
</feature>
<feature type="compositionally biased region" description="Low complexity" evidence="7">
    <location>
        <begin position="267"/>
        <end position="288"/>
    </location>
</feature>
<accession>A0A813SEN2</accession>
<evidence type="ECO:0000256" key="1">
    <source>
        <dbReference type="ARBA" id="ARBA00022707"/>
    </source>
</evidence>
<feature type="compositionally biased region" description="Polar residues" evidence="7">
    <location>
        <begin position="338"/>
        <end position="350"/>
    </location>
</feature>
<feature type="region of interest" description="Disordered" evidence="7">
    <location>
        <begin position="393"/>
        <end position="432"/>
    </location>
</feature>
<dbReference type="EMBL" id="CAJOBC010000376">
    <property type="protein sequence ID" value="CAF3578474.1"/>
    <property type="molecule type" value="Genomic_DNA"/>
</dbReference>
<organism evidence="8 12">
    <name type="scientific">Didymodactylos carnosus</name>
    <dbReference type="NCBI Taxonomy" id="1234261"/>
    <lineage>
        <taxon>Eukaryota</taxon>
        <taxon>Metazoa</taxon>
        <taxon>Spiralia</taxon>
        <taxon>Gnathifera</taxon>
        <taxon>Rotifera</taxon>
        <taxon>Eurotatoria</taxon>
        <taxon>Bdelloidea</taxon>
        <taxon>Philodinida</taxon>
        <taxon>Philodinidae</taxon>
        <taxon>Didymodactylos</taxon>
    </lineage>
</organism>
<evidence type="ECO:0000256" key="4">
    <source>
        <dbReference type="ARBA" id="ARBA00023288"/>
    </source>
</evidence>
<evidence type="ECO:0000313" key="11">
    <source>
        <dbReference type="EMBL" id="CAF3581519.1"/>
    </source>
</evidence>
<dbReference type="Proteomes" id="UP000682733">
    <property type="component" value="Unassembled WGS sequence"/>
</dbReference>
<keyword evidence="6" id="KW-0460">Magnesium</keyword>
<dbReference type="GO" id="GO:1903292">
    <property type="term" value="P:protein localization to Golgi membrane"/>
    <property type="evidence" value="ECO:0007669"/>
    <property type="project" value="UniProtKB-ARBA"/>
</dbReference>
<keyword evidence="2 5" id="KW-0547">Nucleotide-binding</keyword>
<dbReference type="PANTHER" id="PTHR11711">
    <property type="entry name" value="ADP RIBOSYLATION FACTOR-RELATED"/>
    <property type="match status" value="1"/>
</dbReference>
<dbReference type="Pfam" id="PF00025">
    <property type="entry name" value="Arf"/>
    <property type="match status" value="1"/>
</dbReference>
<dbReference type="InterPro" id="IPR005225">
    <property type="entry name" value="Small_GTP-bd"/>
</dbReference>
<dbReference type="FunFam" id="3.40.50.300:FF:000294">
    <property type="entry name" value="ADP-ribosylation factor-like protein 5A"/>
    <property type="match status" value="1"/>
</dbReference>
<dbReference type="EMBL" id="CAJNOK010001188">
    <property type="protein sequence ID" value="CAF0798332.1"/>
    <property type="molecule type" value="Genomic_DNA"/>
</dbReference>
<dbReference type="PROSITE" id="PS51417">
    <property type="entry name" value="ARF"/>
    <property type="match status" value="1"/>
</dbReference>
<dbReference type="GO" id="GO:0005525">
    <property type="term" value="F:GTP binding"/>
    <property type="evidence" value="ECO:0007669"/>
    <property type="project" value="UniProtKB-KW"/>
</dbReference>
<feature type="binding site" evidence="5">
    <location>
        <position position="718"/>
    </location>
    <ligand>
        <name>GTP</name>
        <dbReference type="ChEBI" id="CHEBI:37565"/>
    </ligand>
</feature>
<keyword evidence="3 5" id="KW-0342">GTP-binding</keyword>
<evidence type="ECO:0000256" key="5">
    <source>
        <dbReference type="PIRSR" id="PIRSR606689-1"/>
    </source>
</evidence>
<dbReference type="InterPro" id="IPR027417">
    <property type="entry name" value="P-loop_NTPase"/>
</dbReference>
<dbReference type="PRINTS" id="PR00328">
    <property type="entry name" value="SAR1GTPBP"/>
</dbReference>